<name>E5A4G4_LEPMJ</name>
<keyword evidence="2" id="KW-1185">Reference proteome</keyword>
<sequence>MPFAARSLLKDQECPLHLDEPQILNTYVCMGDCESELHVALCFSRKVCLGEPIIVKTGEAKASVETKMLRHGVTDFTQGQMMAL</sequence>
<reference evidence="2" key="1">
    <citation type="journal article" date="2011" name="Nat. Commun.">
        <title>Effector diversification within compartments of the Leptosphaeria maculans genome affected by Repeat-Induced Point mutations.</title>
        <authorList>
            <person name="Rouxel T."/>
            <person name="Grandaubert J."/>
            <person name="Hane J.K."/>
            <person name="Hoede C."/>
            <person name="van de Wouw A.P."/>
            <person name="Couloux A."/>
            <person name="Dominguez V."/>
            <person name="Anthouard V."/>
            <person name="Bally P."/>
            <person name="Bourras S."/>
            <person name="Cozijnsen A.J."/>
            <person name="Ciuffetti L.M."/>
            <person name="Degrave A."/>
            <person name="Dilmaghani A."/>
            <person name="Duret L."/>
            <person name="Fudal I."/>
            <person name="Goodwin S.B."/>
            <person name="Gout L."/>
            <person name="Glaser N."/>
            <person name="Linglin J."/>
            <person name="Kema G.H.J."/>
            <person name="Lapalu N."/>
            <person name="Lawrence C.B."/>
            <person name="May K."/>
            <person name="Meyer M."/>
            <person name="Ollivier B."/>
            <person name="Poulain J."/>
            <person name="Schoch C.L."/>
            <person name="Simon A."/>
            <person name="Spatafora J.W."/>
            <person name="Stachowiak A."/>
            <person name="Turgeon B.G."/>
            <person name="Tyler B.M."/>
            <person name="Vincent D."/>
            <person name="Weissenbach J."/>
            <person name="Amselem J."/>
            <person name="Quesneville H."/>
            <person name="Oliver R.P."/>
            <person name="Wincker P."/>
            <person name="Balesdent M.-H."/>
            <person name="Howlett B.J."/>
        </authorList>
    </citation>
    <scope>NUCLEOTIDE SEQUENCE [LARGE SCALE GENOMIC DNA]</scope>
    <source>
        <strain evidence="2">JN3 / isolate v23.1.3 / race Av1-4-5-6-7-8</strain>
    </source>
</reference>
<dbReference type="EMBL" id="FP929134">
    <property type="protein sequence ID" value="CBX98509.1"/>
    <property type="molecule type" value="Genomic_DNA"/>
</dbReference>
<organism evidence="2">
    <name type="scientific">Leptosphaeria maculans (strain JN3 / isolate v23.1.3 / race Av1-4-5-6-7-8)</name>
    <name type="common">Blackleg fungus</name>
    <name type="synonym">Phoma lingam</name>
    <dbReference type="NCBI Taxonomy" id="985895"/>
    <lineage>
        <taxon>Eukaryota</taxon>
        <taxon>Fungi</taxon>
        <taxon>Dikarya</taxon>
        <taxon>Ascomycota</taxon>
        <taxon>Pezizomycotina</taxon>
        <taxon>Dothideomycetes</taxon>
        <taxon>Pleosporomycetidae</taxon>
        <taxon>Pleosporales</taxon>
        <taxon>Pleosporineae</taxon>
        <taxon>Leptosphaeriaceae</taxon>
        <taxon>Plenodomus</taxon>
        <taxon>Plenodomus lingam/Leptosphaeria maculans species complex</taxon>
    </lineage>
</organism>
<dbReference type="VEuPathDB" id="FungiDB:LEMA_uP077480.1"/>
<gene>
    <name evidence="1" type="ORF">LEMA_uP077480.1</name>
</gene>
<dbReference type="Proteomes" id="UP000002668">
    <property type="component" value="Genome"/>
</dbReference>
<protein>
    <submittedName>
        <fullName evidence="1">Predicted protein</fullName>
    </submittedName>
</protein>
<evidence type="ECO:0000313" key="2">
    <source>
        <dbReference type="Proteomes" id="UP000002668"/>
    </source>
</evidence>
<dbReference type="AlphaFoldDB" id="E5A4G4"/>
<dbReference type="InParanoid" id="E5A4G4"/>
<dbReference type="GeneID" id="13286921"/>
<evidence type="ECO:0000313" key="1">
    <source>
        <dbReference type="EMBL" id="CBX98509.1"/>
    </source>
</evidence>
<accession>E5A4G4</accession>
<dbReference type="HOGENOM" id="CLU_2527888_0_0_1"/>
<proteinExistence type="predicted"/>